<evidence type="ECO:0000256" key="7">
    <source>
        <dbReference type="SAM" id="SignalP"/>
    </source>
</evidence>
<dbReference type="InterPro" id="IPR016017">
    <property type="entry name" value="GDNF/GAS1"/>
</dbReference>
<dbReference type="PANTHER" id="PTHR16840">
    <property type="entry name" value="GROWTH ARREST-SPECIFIC PROTEIN 1"/>
    <property type="match status" value="1"/>
</dbReference>
<dbReference type="KEGG" id="soy:115885430"/>
<keyword evidence="2" id="KW-1003">Cell membrane</keyword>
<sequence>MWFNMLPMAALVAVVSSGIPCEEARLKCAYREGCGKALQKYLIGCSTVLQGPRPSYCPEICQLSLIALVSTEEGKALMECDCSDEYCEDQKRRPEICRPEVSRLMEEPIVSCRVAQWICNADAQCSTAFDYYRRLCKAMFHGKKCTRKCLNSINILRRQDKAQKLKSCKCDGSEDYNCLDIQRNMNKLCFHSSHHHYNVTETHSENEVVKVMVTSNSSVNSVSVSVFFMVLVWFLLLWTR</sequence>
<evidence type="ECO:0000256" key="5">
    <source>
        <dbReference type="ARBA" id="ARBA00023180"/>
    </source>
</evidence>
<evidence type="ECO:0000256" key="4">
    <source>
        <dbReference type="ARBA" id="ARBA00023136"/>
    </source>
</evidence>
<organism evidence="9 11">
    <name type="scientific">Sitophilus oryzae</name>
    <name type="common">Rice weevil</name>
    <name type="synonym">Curculio oryzae</name>
    <dbReference type="NCBI Taxonomy" id="7048"/>
    <lineage>
        <taxon>Eukaryota</taxon>
        <taxon>Metazoa</taxon>
        <taxon>Ecdysozoa</taxon>
        <taxon>Arthropoda</taxon>
        <taxon>Hexapoda</taxon>
        <taxon>Insecta</taxon>
        <taxon>Pterygota</taxon>
        <taxon>Neoptera</taxon>
        <taxon>Endopterygota</taxon>
        <taxon>Coleoptera</taxon>
        <taxon>Polyphaga</taxon>
        <taxon>Cucujiformia</taxon>
        <taxon>Curculionidae</taxon>
        <taxon>Dryophthorinae</taxon>
        <taxon>Sitophilus</taxon>
    </lineage>
</organism>
<protein>
    <submittedName>
        <fullName evidence="10 11">Growth arrest-specific protein 1-like</fullName>
    </submittedName>
</protein>
<evidence type="ECO:0000259" key="8">
    <source>
        <dbReference type="SMART" id="SM00907"/>
    </source>
</evidence>
<evidence type="ECO:0000313" key="11">
    <source>
        <dbReference type="RefSeq" id="XP_030760205.1"/>
    </source>
</evidence>
<dbReference type="GeneID" id="115885430"/>
<dbReference type="SMART" id="SM00907">
    <property type="entry name" value="GDNF"/>
    <property type="match status" value="2"/>
</dbReference>
<dbReference type="RefSeq" id="XP_030760204.1">
    <property type="nucleotide sequence ID" value="XM_030904344.1"/>
</dbReference>
<gene>
    <name evidence="10 11" type="primary">LOC115885430</name>
</gene>
<feature type="chain" id="PRO_5044642914" evidence="7">
    <location>
        <begin position="18"/>
        <end position="240"/>
    </location>
</feature>
<reference evidence="10 11" key="1">
    <citation type="submission" date="2025-04" db="UniProtKB">
        <authorList>
            <consortium name="RefSeq"/>
        </authorList>
    </citation>
    <scope>IDENTIFICATION</scope>
    <source>
        <tissue evidence="10 11">Gonads</tissue>
    </source>
</reference>
<dbReference type="RefSeq" id="XP_030760205.1">
    <property type="nucleotide sequence ID" value="XM_030904345.1"/>
</dbReference>
<accession>A0A6J2YBA3</accession>
<dbReference type="AlphaFoldDB" id="A0A6J2YBA3"/>
<dbReference type="Pfam" id="PF02351">
    <property type="entry name" value="GDNF"/>
    <property type="match status" value="1"/>
</dbReference>
<keyword evidence="9" id="KW-1185">Reference proteome</keyword>
<dbReference type="GO" id="GO:0005886">
    <property type="term" value="C:plasma membrane"/>
    <property type="evidence" value="ECO:0007669"/>
    <property type="project" value="UniProtKB-SubCell"/>
</dbReference>
<keyword evidence="5" id="KW-0325">Glycoprotein</keyword>
<evidence type="ECO:0000256" key="1">
    <source>
        <dbReference type="ARBA" id="ARBA00004236"/>
    </source>
</evidence>
<dbReference type="GO" id="GO:0051726">
    <property type="term" value="P:regulation of cell cycle"/>
    <property type="evidence" value="ECO:0007669"/>
    <property type="project" value="InterPro"/>
</dbReference>
<evidence type="ECO:0000313" key="10">
    <source>
        <dbReference type="RefSeq" id="XP_030760204.1"/>
    </source>
</evidence>
<keyword evidence="6" id="KW-1133">Transmembrane helix</keyword>
<dbReference type="PANTHER" id="PTHR16840:SF3">
    <property type="entry name" value="GROWTH ARREST-SPECIFIC PROTEIN 1"/>
    <property type="match status" value="1"/>
</dbReference>
<keyword evidence="6" id="KW-0812">Transmembrane</keyword>
<keyword evidence="4 6" id="KW-0472">Membrane</keyword>
<feature type="signal peptide" evidence="7">
    <location>
        <begin position="1"/>
        <end position="17"/>
    </location>
</feature>
<evidence type="ECO:0000256" key="6">
    <source>
        <dbReference type="SAM" id="Phobius"/>
    </source>
</evidence>
<evidence type="ECO:0000256" key="3">
    <source>
        <dbReference type="ARBA" id="ARBA00022729"/>
    </source>
</evidence>
<comment type="subcellular location">
    <subcellularLocation>
        <location evidence="1">Cell membrane</location>
    </subcellularLocation>
</comment>
<keyword evidence="3 7" id="KW-0732">Signal</keyword>
<dbReference type="InterPro" id="IPR039596">
    <property type="entry name" value="GAS1"/>
</dbReference>
<evidence type="ECO:0000256" key="2">
    <source>
        <dbReference type="ARBA" id="ARBA00022475"/>
    </source>
</evidence>
<evidence type="ECO:0000313" key="9">
    <source>
        <dbReference type="Proteomes" id="UP000504635"/>
    </source>
</evidence>
<dbReference type="Proteomes" id="UP000504635">
    <property type="component" value="Unplaced"/>
</dbReference>
<name>A0A6J2YBA3_SITOR</name>
<proteinExistence type="predicted"/>
<feature type="domain" description="GDNF/GAS1" evidence="8">
    <location>
        <begin position="21"/>
        <end position="97"/>
    </location>
</feature>
<feature type="domain" description="GDNF/GAS1" evidence="8">
    <location>
        <begin position="112"/>
        <end position="189"/>
    </location>
</feature>
<feature type="transmembrane region" description="Helical" evidence="6">
    <location>
        <begin position="219"/>
        <end position="238"/>
    </location>
</feature>
<dbReference type="OrthoDB" id="5950623at2759"/>